<name>A0A5N6RDH5_9ROSI</name>
<evidence type="ECO:0000313" key="2">
    <source>
        <dbReference type="EMBL" id="KAE8077063.1"/>
    </source>
</evidence>
<evidence type="ECO:0000313" key="3">
    <source>
        <dbReference type="Proteomes" id="UP000327013"/>
    </source>
</evidence>
<proteinExistence type="predicted"/>
<reference evidence="2 3" key="1">
    <citation type="submission" date="2019-06" db="EMBL/GenBank/DDBJ databases">
        <title>A chromosomal-level reference genome of Carpinus fangiana (Coryloideae, Betulaceae).</title>
        <authorList>
            <person name="Yang X."/>
            <person name="Wang Z."/>
            <person name="Zhang L."/>
            <person name="Hao G."/>
            <person name="Liu J."/>
            <person name="Yang Y."/>
        </authorList>
    </citation>
    <scope>NUCLEOTIDE SEQUENCE [LARGE SCALE GENOMIC DNA]</scope>
    <source>
        <strain evidence="2">Cfa_2016G</strain>
        <tissue evidence="2">Leaf</tissue>
    </source>
</reference>
<dbReference type="AlphaFoldDB" id="A0A5N6RDH5"/>
<protein>
    <submittedName>
        <fullName evidence="2">Uncharacterized protein</fullName>
    </submittedName>
</protein>
<dbReference type="EMBL" id="CM017326">
    <property type="protein sequence ID" value="KAE8077063.1"/>
    <property type="molecule type" value="Genomic_DNA"/>
</dbReference>
<feature type="signal peptide" evidence="1">
    <location>
        <begin position="1"/>
        <end position="19"/>
    </location>
</feature>
<dbReference type="EMBL" id="CM017326">
    <property type="protein sequence ID" value="KAE8077064.1"/>
    <property type="molecule type" value="Genomic_DNA"/>
</dbReference>
<dbReference type="Proteomes" id="UP000327013">
    <property type="component" value="Chromosome 6"/>
</dbReference>
<sequence length="119" mass="13693">MNSSLSRTLHLLSLMRTFAVNVRPDMEYVARIQLTEERGDVLEVRLPCDNCQHSRDVTCSWRGINTKCNICVPRRKWKLRPSRRGNGLITKDYAAAGFTPVMELKCFGATPEAMWYGRE</sequence>
<keyword evidence="1" id="KW-0732">Signal</keyword>
<accession>A0A5N6RDH5</accession>
<evidence type="ECO:0000256" key="1">
    <source>
        <dbReference type="SAM" id="SignalP"/>
    </source>
</evidence>
<gene>
    <name evidence="2" type="ORF">FH972_015668</name>
</gene>
<keyword evidence="3" id="KW-1185">Reference proteome</keyword>
<organism evidence="2 3">
    <name type="scientific">Carpinus fangiana</name>
    <dbReference type="NCBI Taxonomy" id="176857"/>
    <lineage>
        <taxon>Eukaryota</taxon>
        <taxon>Viridiplantae</taxon>
        <taxon>Streptophyta</taxon>
        <taxon>Embryophyta</taxon>
        <taxon>Tracheophyta</taxon>
        <taxon>Spermatophyta</taxon>
        <taxon>Magnoliopsida</taxon>
        <taxon>eudicotyledons</taxon>
        <taxon>Gunneridae</taxon>
        <taxon>Pentapetalae</taxon>
        <taxon>rosids</taxon>
        <taxon>fabids</taxon>
        <taxon>Fagales</taxon>
        <taxon>Betulaceae</taxon>
        <taxon>Carpinus</taxon>
    </lineage>
</organism>
<feature type="chain" id="PRO_5036148367" evidence="1">
    <location>
        <begin position="20"/>
        <end position="119"/>
    </location>
</feature>